<dbReference type="InterPro" id="IPR036734">
    <property type="entry name" value="Neur_chan_lig-bd_sf"/>
</dbReference>
<feature type="signal peptide" evidence="14">
    <location>
        <begin position="1"/>
        <end position="24"/>
    </location>
</feature>
<feature type="chain" id="PRO_5044984723" evidence="14">
    <location>
        <begin position="25"/>
        <end position="464"/>
    </location>
</feature>
<evidence type="ECO:0000256" key="2">
    <source>
        <dbReference type="ARBA" id="ARBA00022475"/>
    </source>
</evidence>
<keyword evidence="7 14" id="KW-0472">Membrane</keyword>
<evidence type="ECO:0000256" key="11">
    <source>
        <dbReference type="ARBA" id="ARBA00023286"/>
    </source>
</evidence>
<sequence>MYIHAKIYSAWLILILEGLTRCSGQEGELTRFLLNTNHYNNKFRPVKDDNTTVNVEHSLILQRIVKVEEKYLRIALDVIIKMQWREENLKWNFSQFGGIKQINLGNKDIWTPQIILYNRADTDESETESFKATVTYDGNVTWLVPKVTKSSCQISVEHFPLDEQMCKLTFGSWNHDITKLNISAASRTVFTSEYIPNGEWVLISARSESSLMSHLCCKNMVSGVSYVLHIRRLPLFYVTNFIIPCALISVLTLLVFLMPEDTGERMAVGVTILLSLAVFFLMVEEKMPVSEDLPLIGKYYSCTIIEVSVSLAAMCYVLRYVHHRSGPLPHWRKKYILGFLARVVFYNTGHTETRENKAPRAQLQLDTRGSRATEEEGRTKARITMKKWKNPTIPKQKSDLPVAESRAVKILAENVKENDKTDEIHEQWLLAANVLNRFFIWLFLIAVIITIIAVFTEDTRRLET</sequence>
<feature type="transmembrane region" description="Helical" evidence="14">
    <location>
        <begin position="304"/>
        <end position="322"/>
    </location>
</feature>
<keyword evidence="12 14" id="KW-0407">Ion channel</keyword>
<comment type="similarity">
    <text evidence="14">Belongs to the ligand-gated ion channel (TC 1.A.9) family.</text>
</comment>
<feature type="transmembrane region" description="Helical" evidence="14">
    <location>
        <begin position="438"/>
        <end position="456"/>
    </location>
</feature>
<name>A0ABN8LEP0_9CNID</name>
<dbReference type="InterPro" id="IPR038050">
    <property type="entry name" value="Neuro_actylchol_rec"/>
</dbReference>
<dbReference type="PRINTS" id="PR00252">
    <property type="entry name" value="NRIONCHANNEL"/>
</dbReference>
<dbReference type="InterPro" id="IPR036719">
    <property type="entry name" value="Neuro-gated_channel_TM_sf"/>
</dbReference>
<dbReference type="Pfam" id="PF02932">
    <property type="entry name" value="Neur_chan_memb"/>
    <property type="match status" value="1"/>
</dbReference>
<dbReference type="EMBL" id="CALNXI010000004">
    <property type="protein sequence ID" value="CAH3013908.1"/>
    <property type="molecule type" value="Genomic_DNA"/>
</dbReference>
<dbReference type="CDD" id="cd18997">
    <property type="entry name" value="LGIC_ECD_nAChR"/>
    <property type="match status" value="1"/>
</dbReference>
<dbReference type="PRINTS" id="PR00254">
    <property type="entry name" value="NICOTINICR"/>
</dbReference>
<keyword evidence="18" id="KW-1185">Reference proteome</keyword>
<keyword evidence="8" id="KW-1015">Disulfide bond</keyword>
<evidence type="ECO:0000256" key="10">
    <source>
        <dbReference type="ARBA" id="ARBA00023180"/>
    </source>
</evidence>
<keyword evidence="14" id="KW-0732">Signal</keyword>
<dbReference type="SUPFAM" id="SSF90112">
    <property type="entry name" value="Neurotransmitter-gated ion-channel transmembrane pore"/>
    <property type="match status" value="1"/>
</dbReference>
<evidence type="ECO:0000256" key="5">
    <source>
        <dbReference type="ARBA" id="ARBA00023018"/>
    </source>
</evidence>
<keyword evidence="11" id="KW-1071">Ligand-gated ion channel</keyword>
<feature type="domain" description="Neurotransmitter-gated ion-channel ligand-binding" evidence="15">
    <location>
        <begin position="31"/>
        <end position="233"/>
    </location>
</feature>
<dbReference type="InterPro" id="IPR006202">
    <property type="entry name" value="Neur_chan_lig-bd"/>
</dbReference>
<keyword evidence="10" id="KW-0325">Glycoprotein</keyword>
<dbReference type="Gene3D" id="1.20.58.390">
    <property type="entry name" value="Neurotransmitter-gated ion-channel transmembrane domain"/>
    <property type="match status" value="2"/>
</dbReference>
<comment type="caution">
    <text evidence="17">The sequence shown here is derived from an EMBL/GenBank/DDBJ whole genome shotgun (WGS) entry which is preliminary data.</text>
</comment>
<dbReference type="InterPro" id="IPR006029">
    <property type="entry name" value="Neurotrans-gated_channel_TM"/>
</dbReference>
<keyword evidence="1 14" id="KW-0813">Transport</keyword>
<dbReference type="SUPFAM" id="SSF63712">
    <property type="entry name" value="Nicotinic receptor ligand binding domain-like"/>
    <property type="match status" value="1"/>
</dbReference>
<dbReference type="Proteomes" id="UP001159427">
    <property type="component" value="Unassembled WGS sequence"/>
</dbReference>
<evidence type="ECO:0000256" key="3">
    <source>
        <dbReference type="ARBA" id="ARBA00022692"/>
    </source>
</evidence>
<evidence type="ECO:0000259" key="16">
    <source>
        <dbReference type="Pfam" id="PF02932"/>
    </source>
</evidence>
<keyword evidence="4 14" id="KW-1133">Transmembrane helix</keyword>
<dbReference type="InterPro" id="IPR002394">
    <property type="entry name" value="Nicotinic_acetylcholine_rcpt"/>
</dbReference>
<evidence type="ECO:0000313" key="18">
    <source>
        <dbReference type="Proteomes" id="UP001159427"/>
    </source>
</evidence>
<reference evidence="17 18" key="1">
    <citation type="submission" date="2022-05" db="EMBL/GenBank/DDBJ databases">
        <authorList>
            <consortium name="Genoscope - CEA"/>
            <person name="William W."/>
        </authorList>
    </citation>
    <scope>NUCLEOTIDE SEQUENCE [LARGE SCALE GENOMIC DNA]</scope>
</reference>
<keyword evidence="3 14" id="KW-0812">Transmembrane</keyword>
<evidence type="ECO:0000256" key="7">
    <source>
        <dbReference type="ARBA" id="ARBA00023136"/>
    </source>
</evidence>
<proteinExistence type="inferred from homology"/>
<dbReference type="Gene3D" id="2.70.170.10">
    <property type="entry name" value="Neurotransmitter-gated ion-channel ligand-binding domain"/>
    <property type="match status" value="1"/>
</dbReference>
<evidence type="ECO:0000259" key="15">
    <source>
        <dbReference type="Pfam" id="PF02931"/>
    </source>
</evidence>
<evidence type="ECO:0000256" key="8">
    <source>
        <dbReference type="ARBA" id="ARBA00023157"/>
    </source>
</evidence>
<evidence type="ECO:0000256" key="13">
    <source>
        <dbReference type="ARBA" id="ARBA00034099"/>
    </source>
</evidence>
<evidence type="ECO:0000256" key="4">
    <source>
        <dbReference type="ARBA" id="ARBA00022989"/>
    </source>
</evidence>
<dbReference type="Pfam" id="PF02931">
    <property type="entry name" value="Neur_chan_LBD"/>
    <property type="match status" value="1"/>
</dbReference>
<accession>A0ABN8LEP0</accession>
<dbReference type="PANTHER" id="PTHR18945">
    <property type="entry name" value="NEUROTRANSMITTER GATED ION CHANNEL"/>
    <property type="match status" value="1"/>
</dbReference>
<evidence type="ECO:0000256" key="9">
    <source>
        <dbReference type="ARBA" id="ARBA00023170"/>
    </source>
</evidence>
<evidence type="ECO:0000256" key="1">
    <source>
        <dbReference type="ARBA" id="ARBA00022448"/>
    </source>
</evidence>
<feature type="domain" description="Neurotransmitter-gated ion-channel transmembrane" evidence="16">
    <location>
        <begin position="242"/>
        <end position="452"/>
    </location>
</feature>
<keyword evidence="2" id="KW-1003">Cell membrane</keyword>
<evidence type="ECO:0000256" key="12">
    <source>
        <dbReference type="ARBA" id="ARBA00023303"/>
    </source>
</evidence>
<dbReference type="CDD" id="cd19051">
    <property type="entry name" value="LGIC_TM_cation"/>
    <property type="match status" value="1"/>
</dbReference>
<keyword evidence="5" id="KW-0770">Synapse</keyword>
<feature type="transmembrane region" description="Helical" evidence="14">
    <location>
        <begin position="265"/>
        <end position="283"/>
    </location>
</feature>
<dbReference type="PROSITE" id="PS00236">
    <property type="entry name" value="NEUROTR_ION_CHANNEL"/>
    <property type="match status" value="1"/>
</dbReference>
<evidence type="ECO:0000313" key="17">
    <source>
        <dbReference type="EMBL" id="CAH3013908.1"/>
    </source>
</evidence>
<gene>
    <name evidence="17" type="ORF">PEVE_00028739</name>
</gene>
<feature type="transmembrane region" description="Helical" evidence="14">
    <location>
        <begin position="235"/>
        <end position="259"/>
    </location>
</feature>
<dbReference type="InterPro" id="IPR018000">
    <property type="entry name" value="Neurotransmitter_ion_chnl_CS"/>
</dbReference>
<keyword evidence="9" id="KW-0675">Receptor</keyword>
<dbReference type="InterPro" id="IPR006201">
    <property type="entry name" value="Neur_channel"/>
</dbReference>
<protein>
    <submittedName>
        <fullName evidence="17">Uncharacterized protein</fullName>
    </submittedName>
</protein>
<evidence type="ECO:0000256" key="14">
    <source>
        <dbReference type="RuleBase" id="RU000687"/>
    </source>
</evidence>
<keyword evidence="6 14" id="KW-0406">Ion transport</keyword>
<comment type="subcellular location">
    <subcellularLocation>
        <location evidence="13">Synaptic cell membrane</location>
        <topology evidence="13">Multi-pass membrane protein</topology>
    </subcellularLocation>
</comment>
<organism evidence="17 18">
    <name type="scientific">Porites evermanni</name>
    <dbReference type="NCBI Taxonomy" id="104178"/>
    <lineage>
        <taxon>Eukaryota</taxon>
        <taxon>Metazoa</taxon>
        <taxon>Cnidaria</taxon>
        <taxon>Anthozoa</taxon>
        <taxon>Hexacorallia</taxon>
        <taxon>Scleractinia</taxon>
        <taxon>Fungiina</taxon>
        <taxon>Poritidae</taxon>
        <taxon>Porites</taxon>
    </lineage>
</organism>
<evidence type="ECO:0000256" key="6">
    <source>
        <dbReference type="ARBA" id="ARBA00023065"/>
    </source>
</evidence>